<keyword evidence="2" id="KW-1185">Reference proteome</keyword>
<name>A0A1W9YYX8_MYCAN</name>
<reference evidence="1 2" key="1">
    <citation type="submission" date="2017-02" db="EMBL/GenBank/DDBJ databases">
        <title>The new phylogeny of genus Mycobacterium.</title>
        <authorList>
            <person name="Tortoli E."/>
            <person name="Trovato A."/>
            <person name="Cirillo D.M."/>
        </authorList>
    </citation>
    <scope>NUCLEOTIDE SEQUENCE [LARGE SCALE GENOMIC DNA]</scope>
    <source>
        <strain evidence="1 2">DSM 45057</strain>
    </source>
</reference>
<sequence length="171" mass="18616">ELSGHRYEVVLHKEPASVRSCAQLPTVPWNRWGSLAALGPYLHEERPLGVRVSGVPHRGVWPEVALDQELARAGDRVAVHQLRGQADAADAVMPAECHRLGRELGYQVVVTWSAIPGLMDVLFLCGGDSVLSDVYVPGQGVTGWVNDPAAIARGGEVRRWVGDRLPEFMVP</sequence>
<evidence type="ECO:0000313" key="1">
    <source>
        <dbReference type="EMBL" id="ORA05273.1"/>
    </source>
</evidence>
<feature type="non-terminal residue" evidence="1">
    <location>
        <position position="1"/>
    </location>
</feature>
<gene>
    <name evidence="1" type="ORF">BST12_29405</name>
</gene>
<comment type="caution">
    <text evidence="1">The sequence shown here is derived from an EMBL/GenBank/DDBJ whole genome shotgun (WGS) entry which is preliminary data.</text>
</comment>
<dbReference type="Proteomes" id="UP000192284">
    <property type="component" value="Unassembled WGS sequence"/>
</dbReference>
<feature type="non-terminal residue" evidence="1">
    <location>
        <position position="171"/>
    </location>
</feature>
<accession>A0A1W9YYX8</accession>
<dbReference type="RefSeq" id="WP_170062238.1">
    <property type="nucleotide sequence ID" value="NZ_MVHE01000280.1"/>
</dbReference>
<proteinExistence type="predicted"/>
<evidence type="ECO:0000313" key="2">
    <source>
        <dbReference type="Proteomes" id="UP000192284"/>
    </source>
</evidence>
<dbReference type="EMBL" id="MVHE01000280">
    <property type="protein sequence ID" value="ORA05273.1"/>
    <property type="molecule type" value="Genomic_DNA"/>
</dbReference>
<organism evidence="1 2">
    <name type="scientific">Mycobacterium angelicum</name>
    <dbReference type="NCBI Taxonomy" id="470074"/>
    <lineage>
        <taxon>Bacteria</taxon>
        <taxon>Bacillati</taxon>
        <taxon>Actinomycetota</taxon>
        <taxon>Actinomycetes</taxon>
        <taxon>Mycobacteriales</taxon>
        <taxon>Mycobacteriaceae</taxon>
        <taxon>Mycobacterium</taxon>
    </lineage>
</organism>
<dbReference type="AlphaFoldDB" id="A0A1W9YYX8"/>
<protein>
    <submittedName>
        <fullName evidence="1">Uncharacterized protein</fullName>
    </submittedName>
</protein>